<evidence type="ECO:0000256" key="2">
    <source>
        <dbReference type="SAM" id="Phobius"/>
    </source>
</evidence>
<keyword evidence="2" id="KW-1133">Transmembrane helix</keyword>
<keyword evidence="5" id="KW-1185">Reference proteome</keyword>
<keyword evidence="2" id="KW-0812">Transmembrane</keyword>
<proteinExistence type="predicted"/>
<keyword evidence="2" id="KW-0472">Membrane</keyword>
<dbReference type="InterPro" id="IPR036514">
    <property type="entry name" value="SGNH_hydro_sf"/>
</dbReference>
<sequence>MKPHASSSLIWRITSIASIVATVLLIGGFVYAIKDVVNPVGSTYSASESDGTTQTTGNSAASTVPPLSDGVRVVALGDSLAKGTGDDDGSGFVRRTVDLLQQKGVSAKLVSNLGINGQKTEQVLSSLDQAGVKHALQQANLILLSVGANDLFNGGEALGNLQQQTPDASQMLKNAPETAARLKQILTRLREINPDAQIIYLGLYNPFGDLQELRVPGNQAVTSWNTSVMDIINKQPHMMLIPTFDLFQNNLNQYLSSDHFHPNGTGYEQIAERVVQSLQ</sequence>
<feature type="compositionally biased region" description="Polar residues" evidence="1">
    <location>
        <begin position="44"/>
        <end position="62"/>
    </location>
</feature>
<dbReference type="SUPFAM" id="SSF52266">
    <property type="entry name" value="SGNH hydrolase"/>
    <property type="match status" value="1"/>
</dbReference>
<protein>
    <submittedName>
        <fullName evidence="4">Lysophospholipase L1-like esterase</fullName>
    </submittedName>
</protein>
<feature type="region of interest" description="Disordered" evidence="1">
    <location>
        <begin position="44"/>
        <end position="63"/>
    </location>
</feature>
<organism evidence="4 5">
    <name type="scientific">Paenibacillus hunanensis</name>
    <dbReference type="NCBI Taxonomy" id="539262"/>
    <lineage>
        <taxon>Bacteria</taxon>
        <taxon>Bacillati</taxon>
        <taxon>Bacillota</taxon>
        <taxon>Bacilli</taxon>
        <taxon>Bacillales</taxon>
        <taxon>Paenibacillaceae</taxon>
        <taxon>Paenibacillus</taxon>
    </lineage>
</organism>
<feature type="domain" description="SGNH hydrolase-type esterase" evidence="3">
    <location>
        <begin position="75"/>
        <end position="268"/>
    </location>
</feature>
<dbReference type="InterPro" id="IPR013830">
    <property type="entry name" value="SGNH_hydro"/>
</dbReference>
<evidence type="ECO:0000313" key="5">
    <source>
        <dbReference type="Proteomes" id="UP001185028"/>
    </source>
</evidence>
<name>A0ABU1IUU6_9BACL</name>
<gene>
    <name evidence="4" type="ORF">JOC58_000929</name>
</gene>
<dbReference type="Proteomes" id="UP001185028">
    <property type="component" value="Unassembled WGS sequence"/>
</dbReference>
<feature type="transmembrane region" description="Helical" evidence="2">
    <location>
        <begin position="9"/>
        <end position="33"/>
    </location>
</feature>
<evidence type="ECO:0000313" key="4">
    <source>
        <dbReference type="EMBL" id="MDR6243044.1"/>
    </source>
</evidence>
<accession>A0ABU1IUU6</accession>
<dbReference type="RefSeq" id="WP_188775494.1">
    <property type="nucleotide sequence ID" value="NZ_BMMB01000004.1"/>
</dbReference>
<dbReference type="Gene3D" id="3.40.50.1110">
    <property type="entry name" value="SGNH hydrolase"/>
    <property type="match status" value="1"/>
</dbReference>
<dbReference type="Pfam" id="PF13472">
    <property type="entry name" value="Lipase_GDSL_2"/>
    <property type="match status" value="1"/>
</dbReference>
<dbReference type="PANTHER" id="PTHR30383">
    <property type="entry name" value="THIOESTERASE 1/PROTEASE 1/LYSOPHOSPHOLIPASE L1"/>
    <property type="match status" value="1"/>
</dbReference>
<comment type="caution">
    <text evidence="4">The sequence shown here is derived from an EMBL/GenBank/DDBJ whole genome shotgun (WGS) entry which is preliminary data.</text>
</comment>
<evidence type="ECO:0000259" key="3">
    <source>
        <dbReference type="Pfam" id="PF13472"/>
    </source>
</evidence>
<evidence type="ECO:0000256" key="1">
    <source>
        <dbReference type="SAM" id="MobiDB-lite"/>
    </source>
</evidence>
<dbReference type="EMBL" id="JAVDQH010000003">
    <property type="protein sequence ID" value="MDR6243044.1"/>
    <property type="molecule type" value="Genomic_DNA"/>
</dbReference>
<dbReference type="InterPro" id="IPR051532">
    <property type="entry name" value="Ester_Hydrolysis_Enzymes"/>
</dbReference>
<reference evidence="4 5" key="1">
    <citation type="submission" date="2023-07" db="EMBL/GenBank/DDBJ databases">
        <title>Genomic Encyclopedia of Type Strains, Phase IV (KMG-IV): sequencing the most valuable type-strain genomes for metagenomic binning, comparative biology and taxonomic classification.</title>
        <authorList>
            <person name="Goeker M."/>
        </authorList>
    </citation>
    <scope>NUCLEOTIDE SEQUENCE [LARGE SCALE GENOMIC DNA]</scope>
    <source>
        <strain evidence="4 5">DSM 22170</strain>
    </source>
</reference>
<dbReference type="PANTHER" id="PTHR30383:SF27">
    <property type="entry name" value="SPORE GERMINATION LIPASE LIPC"/>
    <property type="match status" value="1"/>
</dbReference>